<keyword evidence="2" id="KW-1185">Reference proteome</keyword>
<dbReference type="InterPro" id="IPR053738">
    <property type="entry name" value="Lambda_capsid_assembly"/>
</dbReference>
<dbReference type="Gene3D" id="3.90.1690.10">
    <property type="entry name" value="phage-related protein like domain"/>
    <property type="match status" value="1"/>
</dbReference>
<name>A0ABS0NA57_9NEIS</name>
<dbReference type="InterPro" id="IPR005564">
    <property type="entry name" value="Major_capsid_GpE"/>
</dbReference>
<dbReference type="Proteomes" id="UP000768471">
    <property type="component" value="Unassembled WGS sequence"/>
</dbReference>
<comment type="caution">
    <text evidence="1">The sequence shown here is derived from an EMBL/GenBank/DDBJ whole genome shotgun (WGS) entry which is preliminary data.</text>
</comment>
<evidence type="ECO:0000313" key="1">
    <source>
        <dbReference type="EMBL" id="MBH5329150.1"/>
    </source>
</evidence>
<reference evidence="1 2" key="1">
    <citation type="submission" date="2020-09" db="EMBL/GenBank/DDBJ databases">
        <title>Eikenella S3660 sp. nov., isolated from a throat swab.</title>
        <authorList>
            <person name="Buhl M."/>
        </authorList>
    </citation>
    <scope>NUCLEOTIDE SEQUENCE [LARGE SCALE GENOMIC DNA]</scope>
    <source>
        <strain evidence="1 2">S3360</strain>
    </source>
</reference>
<protein>
    <submittedName>
        <fullName evidence="1">Major capsid protein</fullName>
    </submittedName>
</protein>
<dbReference type="RefSeq" id="WP_197903034.1">
    <property type="nucleotide sequence ID" value="NZ_JACSGR010000004.1"/>
</dbReference>
<dbReference type="EMBL" id="JACSGR010000004">
    <property type="protein sequence ID" value="MBH5329150.1"/>
    <property type="molecule type" value="Genomic_DNA"/>
</dbReference>
<organism evidence="1 2">
    <name type="scientific">Eikenella glucosivorans</name>
    <dbReference type="NCBI Taxonomy" id="2766967"/>
    <lineage>
        <taxon>Bacteria</taxon>
        <taxon>Pseudomonadati</taxon>
        <taxon>Pseudomonadota</taxon>
        <taxon>Betaproteobacteria</taxon>
        <taxon>Neisseriales</taxon>
        <taxon>Neisseriaceae</taxon>
        <taxon>Eikenella</taxon>
    </lineage>
</organism>
<gene>
    <name evidence="1" type="ORF">H9Q10_05645</name>
</gene>
<proteinExistence type="predicted"/>
<evidence type="ECO:0000313" key="2">
    <source>
        <dbReference type="Proteomes" id="UP000768471"/>
    </source>
</evidence>
<accession>A0ABS0NA57</accession>
<sequence length="310" mass="33684">MSQNYLKKLQGVSPILTTVAQGYAPNRFIAETVFPVVSVEAEIVKFPTHGKAAFEEYETRRAIGADSNVIVLDGNGWETVTLEEHDLAAGVDYRAEKEAYFSQKAKAARRVKDGVLLKNEVIVAGLVQNASSYASGHVRTLSGTSQWSDQANSNPLADVDTAKDKIAEAVGLRPNIMVIGAGVLKHLRYHPKLQAQLGANDKKRITLDILKDLFELEDIIIGESRLTANGQFANVWGNHVSLQIRGANSAGQPADEGNPSFGYTFRRSGLPFIDTYEGVGGKVEYVRYTDIKKAVVTGGKCGYLLKDVVA</sequence>
<dbReference type="Pfam" id="PF03864">
    <property type="entry name" value="Phage_cap_E"/>
    <property type="match status" value="1"/>
</dbReference>